<dbReference type="EMBL" id="NOIG01000013">
    <property type="protein sequence ID" value="OYD48115.1"/>
    <property type="molecule type" value="Genomic_DNA"/>
</dbReference>
<organism evidence="2 3">
    <name type="scientific">Acidovorax kalamii</name>
    <dbReference type="NCBI Taxonomy" id="2004485"/>
    <lineage>
        <taxon>Bacteria</taxon>
        <taxon>Pseudomonadati</taxon>
        <taxon>Pseudomonadota</taxon>
        <taxon>Betaproteobacteria</taxon>
        <taxon>Burkholderiales</taxon>
        <taxon>Comamonadaceae</taxon>
        <taxon>Acidovorax</taxon>
    </lineage>
</organism>
<reference evidence="2 3" key="1">
    <citation type="submission" date="2017-07" db="EMBL/GenBank/DDBJ databases">
        <title>Acidovorax KNDSW TSA 6 genome sequence and assembly.</title>
        <authorList>
            <person name="Mayilraj S."/>
        </authorList>
    </citation>
    <scope>NUCLEOTIDE SEQUENCE [LARGE SCALE GENOMIC DNA]</scope>
    <source>
        <strain evidence="2 3">KNDSW-TSA6</strain>
    </source>
</reference>
<dbReference type="OrthoDB" id="8658141at2"/>
<accession>A0A235EI51</accession>
<feature type="chain" id="PRO_5012127412" description="DUF2946 domain-containing protein" evidence="1">
    <location>
        <begin position="35"/>
        <end position="151"/>
    </location>
</feature>
<gene>
    <name evidence="2" type="ORF">CBY09_21455</name>
</gene>
<evidence type="ECO:0000256" key="1">
    <source>
        <dbReference type="SAM" id="SignalP"/>
    </source>
</evidence>
<dbReference type="RefSeq" id="WP_094291604.1">
    <property type="nucleotide sequence ID" value="NZ_NOIG01000013.1"/>
</dbReference>
<name>A0A235EI51_9BURK</name>
<dbReference type="PROSITE" id="PS51257">
    <property type="entry name" value="PROKAR_LIPOPROTEIN"/>
    <property type="match status" value="1"/>
</dbReference>
<evidence type="ECO:0000313" key="3">
    <source>
        <dbReference type="Proteomes" id="UP000215441"/>
    </source>
</evidence>
<keyword evidence="1" id="KW-0732">Signal</keyword>
<keyword evidence="3" id="KW-1185">Reference proteome</keyword>
<feature type="signal peptide" evidence="1">
    <location>
        <begin position="1"/>
        <end position="34"/>
    </location>
</feature>
<evidence type="ECO:0008006" key="4">
    <source>
        <dbReference type="Google" id="ProtNLM"/>
    </source>
</evidence>
<sequence length="151" mass="16333">MTFVRSTCSRQGRWITSVLVAALLLMQFALAAYACPKLDSAAHTASMQKAGMAMEDAVGMPSMPDCHAMGGTMDEQDPQLCRAHCDGDSLSSPSLQGLDLQAIAAHAIWVAYVLPVILDSERHIDPRAVYAELDSRAGSPPIYLTHQVFRN</sequence>
<dbReference type="Proteomes" id="UP000215441">
    <property type="component" value="Unassembled WGS sequence"/>
</dbReference>
<proteinExistence type="predicted"/>
<comment type="caution">
    <text evidence="2">The sequence shown here is derived from an EMBL/GenBank/DDBJ whole genome shotgun (WGS) entry which is preliminary data.</text>
</comment>
<evidence type="ECO:0000313" key="2">
    <source>
        <dbReference type="EMBL" id="OYD48115.1"/>
    </source>
</evidence>
<protein>
    <recommendedName>
        <fullName evidence="4">DUF2946 domain-containing protein</fullName>
    </recommendedName>
</protein>
<dbReference type="AlphaFoldDB" id="A0A235EI51"/>